<dbReference type="Gene3D" id="1.10.1200.10">
    <property type="entry name" value="ACP-like"/>
    <property type="match status" value="1"/>
</dbReference>
<evidence type="ECO:0000256" key="3">
    <source>
        <dbReference type="ARBA" id="ARBA00022553"/>
    </source>
</evidence>
<dbReference type="Gene3D" id="3.30.300.30">
    <property type="match status" value="1"/>
</dbReference>
<dbReference type="SUPFAM" id="SSF56801">
    <property type="entry name" value="Acetyl-CoA synthetase-like"/>
    <property type="match status" value="1"/>
</dbReference>
<feature type="transmembrane region" description="Helical" evidence="5">
    <location>
        <begin position="203"/>
        <end position="224"/>
    </location>
</feature>
<evidence type="ECO:0000313" key="8">
    <source>
        <dbReference type="Proteomes" id="UP000178367"/>
    </source>
</evidence>
<evidence type="ECO:0000313" key="7">
    <source>
        <dbReference type="EMBL" id="OGF27116.1"/>
    </source>
</evidence>
<dbReference type="PANTHER" id="PTHR43201:SF5">
    <property type="entry name" value="MEDIUM-CHAIN ACYL-COA LIGASE ACSF2, MITOCHONDRIAL"/>
    <property type="match status" value="1"/>
</dbReference>
<comment type="similarity">
    <text evidence="1">Belongs to the ATP-dependent AMP-binding enzyme family.</text>
</comment>
<evidence type="ECO:0000256" key="2">
    <source>
        <dbReference type="ARBA" id="ARBA00022450"/>
    </source>
</evidence>
<dbReference type="SUPFAM" id="SSF47336">
    <property type="entry name" value="ACP-like"/>
    <property type="match status" value="1"/>
</dbReference>
<sequence length="600" mass="66593">MPISRSPQTIYEIIEMRAEKYPDKPALAFPGGKIIHSLDLWRASLTVAEVLRTAGVREGDRAALVMSRGLDDVIVNLGASSFATAVPLNPESGTKEFEYFFEAFGVKILITDIKDSEAVKAARRRKLPVIIKSDWICGRKPVYAAAKFNKKINDIAFVLPTSGTTARPKLVPLSHGNVYFGAMNIKKALRLSSDDRCLSVMPLFHVHGLMVMISTLFAGGFFMYTPKFDRDDFFQWLDEFDPTWYTASAALQQYIVGRADKYKKIVKKQELRLIRSSSAPLPKETTEKLERIFGAPVAESYGMTEAALQITSQPLPPAKRKFGSVGKPAGVKIKIVNEQGKAVPVGSIGEIIITGKNVIKAYGENPEANRKSFSRGWLKTGDLGFMDKDGFVFVRGRIKEMINKGGEKISPREIDEAMLRYPDIEQAVAFSVPHSELGEDIAAAVVIKQGKIFDEKKIRRFLTGELAAFKIPSRIIEADELPKTGAGKLKRVGLYEEFKYRPGFIGPQSLKKTRNLPNNMNTSKNNNEAILIDIWREVLGTEKIEPDDNFFELGGDSLKVGEFLRSALKKGLKVGPADLYNQPTIAGLAKILIRKSKKGI</sequence>
<accession>A0A1F5SKR3</accession>
<keyword evidence="2" id="KW-0596">Phosphopantetheine</keyword>
<name>A0A1F5SKR3_9BACT</name>
<dbReference type="Pfam" id="PF13193">
    <property type="entry name" value="AMP-binding_C"/>
    <property type="match status" value="1"/>
</dbReference>
<dbReference type="InterPro" id="IPR020806">
    <property type="entry name" value="PKS_PP-bd"/>
</dbReference>
<dbReference type="AlphaFoldDB" id="A0A1F5SKR3"/>
<dbReference type="GO" id="GO:0031956">
    <property type="term" value="F:medium-chain fatty acid-CoA ligase activity"/>
    <property type="evidence" value="ECO:0007669"/>
    <property type="project" value="TreeGrafter"/>
</dbReference>
<dbReference type="GO" id="GO:0031177">
    <property type="term" value="F:phosphopantetheine binding"/>
    <property type="evidence" value="ECO:0007669"/>
    <property type="project" value="InterPro"/>
</dbReference>
<dbReference type="Pfam" id="PF00501">
    <property type="entry name" value="AMP-binding"/>
    <property type="match status" value="1"/>
</dbReference>
<keyword evidence="5" id="KW-1133">Transmembrane helix</keyword>
<dbReference type="Proteomes" id="UP000178367">
    <property type="component" value="Unassembled WGS sequence"/>
</dbReference>
<dbReference type="InterPro" id="IPR025110">
    <property type="entry name" value="AMP-bd_C"/>
</dbReference>
<keyword evidence="4" id="KW-0436">Ligase</keyword>
<evidence type="ECO:0000256" key="4">
    <source>
        <dbReference type="ARBA" id="ARBA00022598"/>
    </source>
</evidence>
<organism evidence="7 8">
    <name type="scientific">Candidatus Falkowbacteria bacterium RIFOXYA2_FULL_47_19</name>
    <dbReference type="NCBI Taxonomy" id="1797994"/>
    <lineage>
        <taxon>Bacteria</taxon>
        <taxon>Candidatus Falkowiibacteriota</taxon>
    </lineage>
</organism>
<dbReference type="InterPro" id="IPR009081">
    <property type="entry name" value="PP-bd_ACP"/>
</dbReference>
<dbReference type="EMBL" id="MFGB01000010">
    <property type="protein sequence ID" value="OGF27116.1"/>
    <property type="molecule type" value="Genomic_DNA"/>
</dbReference>
<dbReference type="InterPro" id="IPR036736">
    <property type="entry name" value="ACP-like_sf"/>
</dbReference>
<dbReference type="InterPro" id="IPR045851">
    <property type="entry name" value="AMP-bd_C_sf"/>
</dbReference>
<protein>
    <recommendedName>
        <fullName evidence="6">Carrier domain-containing protein</fullName>
    </recommendedName>
</protein>
<dbReference type="SMART" id="SM00823">
    <property type="entry name" value="PKS_PP"/>
    <property type="match status" value="1"/>
</dbReference>
<dbReference type="PROSITE" id="PS50075">
    <property type="entry name" value="CARRIER"/>
    <property type="match status" value="1"/>
</dbReference>
<keyword evidence="5" id="KW-0472">Membrane</keyword>
<evidence type="ECO:0000259" key="6">
    <source>
        <dbReference type="PROSITE" id="PS50075"/>
    </source>
</evidence>
<feature type="domain" description="Carrier" evidence="6">
    <location>
        <begin position="522"/>
        <end position="596"/>
    </location>
</feature>
<dbReference type="STRING" id="1797994.A2227_04490"/>
<dbReference type="PANTHER" id="PTHR43201">
    <property type="entry name" value="ACYL-COA SYNTHETASE"/>
    <property type="match status" value="1"/>
</dbReference>
<evidence type="ECO:0000256" key="1">
    <source>
        <dbReference type="ARBA" id="ARBA00006432"/>
    </source>
</evidence>
<keyword evidence="5" id="KW-0812">Transmembrane</keyword>
<dbReference type="Pfam" id="PF00550">
    <property type="entry name" value="PP-binding"/>
    <property type="match status" value="1"/>
</dbReference>
<comment type="caution">
    <text evidence="7">The sequence shown here is derived from an EMBL/GenBank/DDBJ whole genome shotgun (WGS) entry which is preliminary data.</text>
</comment>
<keyword evidence="3" id="KW-0597">Phosphoprotein</keyword>
<reference evidence="7 8" key="1">
    <citation type="journal article" date="2016" name="Nat. Commun.">
        <title>Thousands of microbial genomes shed light on interconnected biogeochemical processes in an aquifer system.</title>
        <authorList>
            <person name="Anantharaman K."/>
            <person name="Brown C.T."/>
            <person name="Hug L.A."/>
            <person name="Sharon I."/>
            <person name="Castelle C.J."/>
            <person name="Probst A.J."/>
            <person name="Thomas B.C."/>
            <person name="Singh A."/>
            <person name="Wilkins M.J."/>
            <person name="Karaoz U."/>
            <person name="Brodie E.L."/>
            <person name="Williams K.H."/>
            <person name="Hubbard S.S."/>
            <person name="Banfield J.F."/>
        </authorList>
    </citation>
    <scope>NUCLEOTIDE SEQUENCE [LARGE SCALE GENOMIC DNA]</scope>
</reference>
<dbReference type="InterPro" id="IPR000873">
    <property type="entry name" value="AMP-dep_synth/lig_dom"/>
</dbReference>
<proteinExistence type="inferred from homology"/>
<dbReference type="Gene3D" id="3.40.50.12780">
    <property type="entry name" value="N-terminal domain of ligase-like"/>
    <property type="match status" value="1"/>
</dbReference>
<dbReference type="InterPro" id="IPR042099">
    <property type="entry name" value="ANL_N_sf"/>
</dbReference>
<evidence type="ECO:0000256" key="5">
    <source>
        <dbReference type="SAM" id="Phobius"/>
    </source>
</evidence>
<gene>
    <name evidence="7" type="ORF">A2227_04490</name>
</gene>
<dbReference type="GO" id="GO:0006631">
    <property type="term" value="P:fatty acid metabolic process"/>
    <property type="evidence" value="ECO:0007669"/>
    <property type="project" value="TreeGrafter"/>
</dbReference>